<dbReference type="EMBL" id="JAPZEG010000002">
    <property type="protein sequence ID" value="MDE1202642.1"/>
    <property type="molecule type" value="Genomic_DNA"/>
</dbReference>
<reference evidence="4 6" key="1">
    <citation type="journal article" date="2017" name="Genome Med.">
        <title>A novel Ruminococcus gnavus clade enriched in inflammatory bowel disease patients.</title>
        <authorList>
            <person name="Hall A.B."/>
            <person name="Yassour M."/>
            <person name="Sauk J."/>
            <person name="Garner A."/>
            <person name="Jiang X."/>
            <person name="Arthur T."/>
            <person name="Lagoudas G.K."/>
            <person name="Vatanen T."/>
            <person name="Fornelos N."/>
            <person name="Wilson R."/>
            <person name="Bertha M."/>
            <person name="Cohen M."/>
            <person name="Garber J."/>
            <person name="Khalili H."/>
            <person name="Gevers D."/>
            <person name="Ananthakrishnan A.N."/>
            <person name="Kugathasan S."/>
            <person name="Lander E.S."/>
            <person name="Blainey P."/>
            <person name="Vlamakis H."/>
            <person name="Xavier R.J."/>
            <person name="Huttenhower C."/>
        </authorList>
    </citation>
    <scope>NUCLEOTIDE SEQUENCE [LARGE SCALE GENOMIC DNA]</scope>
    <source>
        <strain evidence="4 6">RJX1128</strain>
    </source>
</reference>
<accession>A0A2N5Q1U7</accession>
<evidence type="ECO:0000313" key="4">
    <source>
        <dbReference type="EMBL" id="PLT88337.1"/>
    </source>
</evidence>
<dbReference type="EMBL" id="NIHW01000007">
    <property type="protein sequence ID" value="PLT88337.1"/>
    <property type="molecule type" value="Genomic_DNA"/>
</dbReference>
<gene>
    <name evidence="4" type="ORF">CDL20_04160</name>
    <name evidence="5" type="ORF">DWX36_12345</name>
    <name evidence="1" type="ORF">LIQ10_11060</name>
    <name evidence="3" type="ORF">O4N78_03460</name>
    <name evidence="2" type="ORF">OZZ17_10450</name>
</gene>
<dbReference type="Proteomes" id="UP000234840">
    <property type="component" value="Unassembled WGS sequence"/>
</dbReference>
<dbReference type="EMBL" id="JAJBNC010000017">
    <property type="protein sequence ID" value="MCB5494272.1"/>
    <property type="molecule type" value="Genomic_DNA"/>
</dbReference>
<evidence type="ECO:0000313" key="3">
    <source>
        <dbReference type="EMBL" id="MDE1202642.1"/>
    </source>
</evidence>
<reference evidence="2" key="4">
    <citation type="submission" date="2022-11" db="EMBL/GenBank/DDBJ databases">
        <title>Temperate bacteriophages infecting mucin-degrading bacterium Ruminococcus gnavus from the human gut.</title>
        <authorList>
            <person name="Buttimer C."/>
        </authorList>
    </citation>
    <scope>NUCLEOTIDE SEQUENCE</scope>
    <source>
        <strain evidence="2">CCUG 49994</strain>
    </source>
</reference>
<dbReference type="Proteomes" id="UP001079535">
    <property type="component" value="Unassembled WGS sequence"/>
</dbReference>
<dbReference type="RefSeq" id="WP_101882101.1">
    <property type="nucleotide sequence ID" value="NZ_BAABXV010000001.1"/>
</dbReference>
<dbReference type="AlphaFoldDB" id="A0A2N5Q1U7"/>
<evidence type="ECO:0000313" key="5">
    <source>
        <dbReference type="EMBL" id="RGT37416.1"/>
    </source>
</evidence>
<proteinExistence type="predicted"/>
<sequence length="139" mass="16574">MRKTITINGTEYKFKSSAAIPRIYRLKFGRDIFVDMQKIEKQIKIQEKLKDEMQKKCAKEGTEFDESKFESGIPIESLEMFENIAFLMHKHGDPDQPDDINEWLDQFETFDIYEILPEIMEMWKSENKQMSVPKKKRGK</sequence>
<protein>
    <submittedName>
        <fullName evidence="4">Uncharacterized protein</fullName>
    </submittedName>
</protein>
<dbReference type="Proteomes" id="UP001149331">
    <property type="component" value="Unassembled WGS sequence"/>
</dbReference>
<evidence type="ECO:0000313" key="7">
    <source>
        <dbReference type="Proteomes" id="UP000283834"/>
    </source>
</evidence>
<evidence type="ECO:0000313" key="6">
    <source>
        <dbReference type="Proteomes" id="UP000234840"/>
    </source>
</evidence>
<dbReference type="EMBL" id="JAPRAY010000013">
    <property type="protein sequence ID" value="MCZ0667959.1"/>
    <property type="molecule type" value="Genomic_DNA"/>
</dbReference>
<comment type="caution">
    <text evidence="4">The sequence shown here is derived from an EMBL/GenBank/DDBJ whole genome shotgun (WGS) entry which is preliminary data.</text>
</comment>
<organism evidence="4 6">
    <name type="scientific">Mediterraneibacter gnavus</name>
    <name type="common">Ruminococcus gnavus</name>
    <dbReference type="NCBI Taxonomy" id="33038"/>
    <lineage>
        <taxon>Bacteria</taxon>
        <taxon>Bacillati</taxon>
        <taxon>Bacillota</taxon>
        <taxon>Clostridia</taxon>
        <taxon>Lachnospirales</taxon>
        <taxon>Lachnospiraceae</taxon>
        <taxon>Mediterraneibacter</taxon>
    </lineage>
</organism>
<reference evidence="3" key="5">
    <citation type="submission" date="2022-12" db="EMBL/GenBank/DDBJ databases">
        <title>Genome of R. gnavus strain RSHDN_120.</title>
        <authorList>
            <person name="Abdugheni R."/>
        </authorList>
    </citation>
    <scope>NUCLEOTIDE SEQUENCE</scope>
    <source>
        <strain evidence="3">RSHDN_120</strain>
    </source>
</reference>
<dbReference type="Proteomes" id="UP000283834">
    <property type="component" value="Unassembled WGS sequence"/>
</dbReference>
<dbReference type="EMBL" id="QRWQ01000012">
    <property type="protein sequence ID" value="RGT37416.1"/>
    <property type="molecule type" value="Genomic_DNA"/>
</dbReference>
<evidence type="ECO:0000313" key="1">
    <source>
        <dbReference type="EMBL" id="MCB5494272.1"/>
    </source>
</evidence>
<reference evidence="1" key="3">
    <citation type="submission" date="2021-10" db="EMBL/GenBank/DDBJ databases">
        <title>Collection of gut derived symbiotic bacterial strains cultured from healthy donors.</title>
        <authorList>
            <person name="Lin H."/>
            <person name="Littmann E."/>
            <person name="Claire K."/>
            <person name="Pamer E."/>
        </authorList>
    </citation>
    <scope>NUCLEOTIDE SEQUENCE</scope>
    <source>
        <strain evidence="1">MSK.23.4</strain>
    </source>
</reference>
<evidence type="ECO:0000313" key="2">
    <source>
        <dbReference type="EMBL" id="MCZ0667959.1"/>
    </source>
</evidence>
<reference evidence="5 7" key="2">
    <citation type="submission" date="2018-08" db="EMBL/GenBank/DDBJ databases">
        <title>A genome reference for cultivated species of the human gut microbiota.</title>
        <authorList>
            <person name="Zou Y."/>
            <person name="Xue W."/>
            <person name="Luo G."/>
        </authorList>
    </citation>
    <scope>NUCLEOTIDE SEQUENCE [LARGE SCALE GENOMIC DNA]</scope>
    <source>
        <strain evidence="5 7">AF19-16AC</strain>
    </source>
</reference>
<name>A0A2N5Q1U7_MEDGN</name>
<dbReference type="Proteomes" id="UP001297422">
    <property type="component" value="Unassembled WGS sequence"/>
</dbReference>